<dbReference type="EMBL" id="BPVZ01000030">
    <property type="protein sequence ID" value="GKV09113.1"/>
    <property type="molecule type" value="Genomic_DNA"/>
</dbReference>
<dbReference type="PANTHER" id="PTHR45738">
    <property type="entry name" value="POLYPHOSPHOINOSITIDE PHOSPHATASE"/>
    <property type="match status" value="1"/>
</dbReference>
<accession>A0AAV5J3F2</accession>
<gene>
    <name evidence="8" type="ORF">SLEP1_g20659</name>
</gene>
<dbReference type="GO" id="GO:0005774">
    <property type="term" value="C:vacuolar membrane"/>
    <property type="evidence" value="ECO:0007669"/>
    <property type="project" value="UniProtKB-SubCell"/>
</dbReference>
<sequence>MSSIVQMHGLIPLFWSQEASRFSPKRDIILQRYYPTYEATNLHFEDLAKRCGNPIILLNLIKAVEKRPREMMLRRQFANAVGYLNTVLSEEDHLKFIHWDFHKFAKRFQVCQVLAVLGAVASEALDLSAFYFSGKLNNVKKRTNKPSRASTGREASVRYLRASSWDHLSSIGSNDKNLNSVTGQDREADLGQQNEKENHVGEAAHFQSGILCTNCIDCLDRTNVAQYGYGLAALGHRLHAMGLTDNPKVDPDSSIAAALMDIYIRAWEMLLHSNMEALLPITLYGFLIYKSCTKKRVEGKADLHSCEFVKLCTIQIFIIYLRSFQRGKGSGKLRLRLGNFLILSSNITVMPILTVKSKMQ</sequence>
<dbReference type="InterPro" id="IPR002013">
    <property type="entry name" value="SAC_dom"/>
</dbReference>
<dbReference type="PANTHER" id="PTHR45738:SF5">
    <property type="entry name" value="POLYPHOSPHOINOSITIDE PHOSPHATASE"/>
    <property type="match status" value="1"/>
</dbReference>
<dbReference type="AlphaFoldDB" id="A0AAV5J3F2"/>
<dbReference type="GO" id="GO:0046856">
    <property type="term" value="P:phosphatidylinositol dephosphorylation"/>
    <property type="evidence" value="ECO:0007669"/>
    <property type="project" value="InterPro"/>
</dbReference>
<keyword evidence="4" id="KW-0472">Membrane</keyword>
<proteinExistence type="predicted"/>
<evidence type="ECO:0000256" key="3">
    <source>
        <dbReference type="ARBA" id="ARBA00022801"/>
    </source>
</evidence>
<evidence type="ECO:0000256" key="1">
    <source>
        <dbReference type="ARBA" id="ARBA00004148"/>
    </source>
</evidence>
<comment type="catalytic activity">
    <reaction evidence="5">
        <text>a 1,2-diacyl-sn-glycero-3-phospho-(1D-myo-inositol-3,5-bisphosphate) + H2O = a 1,2-diacyl-sn-glycero-3-phospho-(1D-myo-inositol-3-phosphate) + phosphate</text>
        <dbReference type="Rhea" id="RHEA:32955"/>
        <dbReference type="ChEBI" id="CHEBI:15377"/>
        <dbReference type="ChEBI" id="CHEBI:43474"/>
        <dbReference type="ChEBI" id="CHEBI:57923"/>
        <dbReference type="ChEBI" id="CHEBI:58088"/>
    </reaction>
</comment>
<dbReference type="InterPro" id="IPR043573">
    <property type="entry name" value="Fig4-like"/>
</dbReference>
<keyword evidence="2" id="KW-0926">Vacuole</keyword>
<comment type="subunit">
    <text evidence="6">Component of the PI(3,5)P2 regulatory complex at least composed of ATG18, SAC/FIG4, FAB1 and VAC14.</text>
</comment>
<name>A0AAV5J3F2_9ROSI</name>
<evidence type="ECO:0000256" key="4">
    <source>
        <dbReference type="ARBA" id="ARBA00023136"/>
    </source>
</evidence>
<dbReference type="PROSITE" id="PS50275">
    <property type="entry name" value="SAC"/>
    <property type="match status" value="1"/>
</dbReference>
<dbReference type="GO" id="GO:0043813">
    <property type="term" value="F:phosphatidylinositol-3,5-bisphosphate 5-phosphatase activity"/>
    <property type="evidence" value="ECO:0007669"/>
    <property type="project" value="InterPro"/>
</dbReference>
<evidence type="ECO:0000256" key="6">
    <source>
        <dbReference type="ARBA" id="ARBA00023464"/>
    </source>
</evidence>
<keyword evidence="9" id="KW-1185">Reference proteome</keyword>
<dbReference type="Proteomes" id="UP001054252">
    <property type="component" value="Unassembled WGS sequence"/>
</dbReference>
<comment type="caution">
    <text evidence="8">The sequence shown here is derived from an EMBL/GenBank/DDBJ whole genome shotgun (WGS) entry which is preliminary data.</text>
</comment>
<dbReference type="Pfam" id="PF02383">
    <property type="entry name" value="Syja_N"/>
    <property type="match status" value="1"/>
</dbReference>
<feature type="domain" description="SAC" evidence="7">
    <location>
        <begin position="1"/>
        <end position="268"/>
    </location>
</feature>
<keyword evidence="3" id="KW-0378">Hydrolase</keyword>
<organism evidence="8 9">
    <name type="scientific">Rubroshorea leprosula</name>
    <dbReference type="NCBI Taxonomy" id="152421"/>
    <lineage>
        <taxon>Eukaryota</taxon>
        <taxon>Viridiplantae</taxon>
        <taxon>Streptophyta</taxon>
        <taxon>Embryophyta</taxon>
        <taxon>Tracheophyta</taxon>
        <taxon>Spermatophyta</taxon>
        <taxon>Magnoliopsida</taxon>
        <taxon>eudicotyledons</taxon>
        <taxon>Gunneridae</taxon>
        <taxon>Pentapetalae</taxon>
        <taxon>rosids</taxon>
        <taxon>malvids</taxon>
        <taxon>Malvales</taxon>
        <taxon>Dipterocarpaceae</taxon>
        <taxon>Rubroshorea</taxon>
    </lineage>
</organism>
<comment type="subcellular location">
    <subcellularLocation>
        <location evidence="1">Vacuole membrane</location>
        <topology evidence="1">Peripheral membrane protein</topology>
    </subcellularLocation>
</comment>
<reference evidence="8 9" key="1">
    <citation type="journal article" date="2021" name="Commun. Biol.">
        <title>The genome of Shorea leprosula (Dipterocarpaceae) highlights the ecological relevance of drought in aseasonal tropical rainforests.</title>
        <authorList>
            <person name="Ng K.K.S."/>
            <person name="Kobayashi M.J."/>
            <person name="Fawcett J.A."/>
            <person name="Hatakeyama M."/>
            <person name="Paape T."/>
            <person name="Ng C.H."/>
            <person name="Ang C.C."/>
            <person name="Tnah L.H."/>
            <person name="Lee C.T."/>
            <person name="Nishiyama T."/>
            <person name="Sese J."/>
            <person name="O'Brien M.J."/>
            <person name="Copetti D."/>
            <person name="Mohd Noor M.I."/>
            <person name="Ong R.C."/>
            <person name="Putra M."/>
            <person name="Sireger I.Z."/>
            <person name="Indrioko S."/>
            <person name="Kosugi Y."/>
            <person name="Izuno A."/>
            <person name="Isagi Y."/>
            <person name="Lee S.L."/>
            <person name="Shimizu K.K."/>
        </authorList>
    </citation>
    <scope>NUCLEOTIDE SEQUENCE [LARGE SCALE GENOMIC DNA]</scope>
    <source>
        <strain evidence="8">214</strain>
    </source>
</reference>
<evidence type="ECO:0000313" key="8">
    <source>
        <dbReference type="EMBL" id="GKV09113.1"/>
    </source>
</evidence>
<evidence type="ECO:0000256" key="5">
    <source>
        <dbReference type="ARBA" id="ARBA00023337"/>
    </source>
</evidence>
<evidence type="ECO:0000259" key="7">
    <source>
        <dbReference type="PROSITE" id="PS50275"/>
    </source>
</evidence>
<evidence type="ECO:0000313" key="9">
    <source>
        <dbReference type="Proteomes" id="UP001054252"/>
    </source>
</evidence>
<protein>
    <recommendedName>
        <fullName evidence="7">SAC domain-containing protein</fullName>
    </recommendedName>
</protein>
<evidence type="ECO:0000256" key="2">
    <source>
        <dbReference type="ARBA" id="ARBA00022554"/>
    </source>
</evidence>